<dbReference type="AlphaFoldDB" id="A0A931LVM4"/>
<name>A0A931LVM4_FIMGI</name>
<organism evidence="1 2">
    <name type="scientific">Fimbriimonas ginsengisoli</name>
    <dbReference type="NCBI Taxonomy" id="1005039"/>
    <lineage>
        <taxon>Bacteria</taxon>
        <taxon>Bacillati</taxon>
        <taxon>Armatimonadota</taxon>
        <taxon>Fimbriimonadia</taxon>
        <taxon>Fimbriimonadales</taxon>
        <taxon>Fimbriimonadaceae</taxon>
        <taxon>Fimbriimonas</taxon>
    </lineage>
</organism>
<dbReference type="Proteomes" id="UP000727962">
    <property type="component" value="Unassembled WGS sequence"/>
</dbReference>
<proteinExistence type="predicted"/>
<sequence>MRAYLDRGGGYVDGMALNARSLGAHHAEAVSKDSGYAVMFGTDERFFLCRYGKRLGATLPAGADDFNWIGPVLTYNLERKAWAWNLETGRRWRIARVLWGQVTKWRGQWLVQEELAPDRVLVLVVDLKLRIKKRFVVKRVIDRGLLVGDVLIFSADANGSNSYEQWQDPLKALTLDCLFEHRPAILRALDLHDASVTELRNADFGEPLAALGTHTLLISEFLQSNKTIDGLHNPRGQTVVCRFDLVTRRYRELLRIKGWFQIKGVSDDRSWVIGMPIAYTHGTYPLQAIRIPDGKVVTLVGEGDSGSGIYDATVLSPRAN</sequence>
<dbReference type="EMBL" id="JACOSL010000038">
    <property type="protein sequence ID" value="MBI1756681.1"/>
    <property type="molecule type" value="Genomic_DNA"/>
</dbReference>
<comment type="caution">
    <text evidence="1">The sequence shown here is derived from an EMBL/GenBank/DDBJ whole genome shotgun (WGS) entry which is preliminary data.</text>
</comment>
<gene>
    <name evidence="1" type="ORF">HYR64_06190</name>
</gene>
<accession>A0A931LVM4</accession>
<protein>
    <submittedName>
        <fullName evidence="1">Uncharacterized protein</fullName>
    </submittedName>
</protein>
<evidence type="ECO:0000313" key="1">
    <source>
        <dbReference type="EMBL" id="MBI1756681.1"/>
    </source>
</evidence>
<evidence type="ECO:0000313" key="2">
    <source>
        <dbReference type="Proteomes" id="UP000727962"/>
    </source>
</evidence>
<reference evidence="1" key="1">
    <citation type="submission" date="2020-07" db="EMBL/GenBank/DDBJ databases">
        <title>Huge and variable diversity of episymbiotic CPR bacteria and DPANN archaea in groundwater ecosystems.</title>
        <authorList>
            <person name="He C.Y."/>
            <person name="Keren R."/>
            <person name="Whittaker M."/>
            <person name="Farag I.F."/>
            <person name="Doudna J."/>
            <person name="Cate J.H.D."/>
            <person name="Banfield J.F."/>
        </authorList>
    </citation>
    <scope>NUCLEOTIDE SEQUENCE</scope>
    <source>
        <strain evidence="1">NC_groundwater_17_Pr7_B-0.1um_64_12</strain>
    </source>
</reference>